<keyword evidence="2" id="KW-1185">Reference proteome</keyword>
<dbReference type="AlphaFoldDB" id="U4L524"/>
<evidence type="ECO:0000313" key="2">
    <source>
        <dbReference type="Proteomes" id="UP000018144"/>
    </source>
</evidence>
<dbReference type="Proteomes" id="UP000018144">
    <property type="component" value="Unassembled WGS sequence"/>
</dbReference>
<proteinExistence type="predicted"/>
<name>U4L524_PYROM</name>
<gene>
    <name evidence="1" type="ORF">PCON_10559</name>
</gene>
<reference evidence="1 2" key="1">
    <citation type="journal article" date="2013" name="PLoS Genet.">
        <title>The genome and development-dependent transcriptomes of Pyronema confluens: a window into fungal evolution.</title>
        <authorList>
            <person name="Traeger S."/>
            <person name="Altegoer F."/>
            <person name="Freitag M."/>
            <person name="Gabaldon T."/>
            <person name="Kempken F."/>
            <person name="Kumar A."/>
            <person name="Marcet-Houben M."/>
            <person name="Poggeler S."/>
            <person name="Stajich J.E."/>
            <person name="Nowrousian M."/>
        </authorList>
    </citation>
    <scope>NUCLEOTIDE SEQUENCE [LARGE SCALE GENOMIC DNA]</scope>
    <source>
        <strain evidence="2">CBS 100304</strain>
        <tissue evidence="1">Vegetative mycelium</tissue>
    </source>
</reference>
<sequence length="134" mass="15078">MSSPASDPLGGCNRTAAIELYQELADAGPNPGVLRAQPIEVDFDFEYFITELEENKNPEYCEGSEDAFSRFDKEIDEEQFKFFLKTLEGASINGKFVGELDKHCLNLFAIQKVAWCKMLSQSEVRMRGILVADL</sequence>
<dbReference type="EMBL" id="HF935578">
    <property type="protein sequence ID" value="CCX10965.1"/>
    <property type="molecule type" value="Genomic_DNA"/>
</dbReference>
<evidence type="ECO:0000313" key="1">
    <source>
        <dbReference type="EMBL" id="CCX10965.1"/>
    </source>
</evidence>
<accession>U4L524</accession>
<organism evidence="1 2">
    <name type="scientific">Pyronema omphalodes (strain CBS 100304)</name>
    <name type="common">Pyronema confluens</name>
    <dbReference type="NCBI Taxonomy" id="1076935"/>
    <lineage>
        <taxon>Eukaryota</taxon>
        <taxon>Fungi</taxon>
        <taxon>Dikarya</taxon>
        <taxon>Ascomycota</taxon>
        <taxon>Pezizomycotina</taxon>
        <taxon>Pezizomycetes</taxon>
        <taxon>Pezizales</taxon>
        <taxon>Pyronemataceae</taxon>
        <taxon>Pyronema</taxon>
    </lineage>
</organism>
<protein>
    <submittedName>
        <fullName evidence="1">Uncharacterized protein</fullName>
    </submittedName>
</protein>